<keyword evidence="4" id="KW-1185">Reference proteome</keyword>
<feature type="transmembrane region" description="Helical" evidence="1">
    <location>
        <begin position="184"/>
        <end position="202"/>
    </location>
</feature>
<comment type="caution">
    <text evidence="3">The sequence shown here is derived from an EMBL/GenBank/DDBJ whole genome shotgun (WGS) entry which is preliminary data.</text>
</comment>
<evidence type="ECO:0000256" key="1">
    <source>
        <dbReference type="SAM" id="Phobius"/>
    </source>
</evidence>
<dbReference type="AlphaFoldDB" id="I9NZ60"/>
<dbReference type="InterPro" id="IPR018677">
    <property type="entry name" value="DUF2157"/>
</dbReference>
<keyword evidence="1" id="KW-0472">Membrane</keyword>
<gene>
    <name evidence="3" type="ORF">AGRI_14425</name>
</gene>
<dbReference type="Pfam" id="PF09925">
    <property type="entry name" value="DUF2157"/>
    <property type="match status" value="1"/>
</dbReference>
<dbReference type="EMBL" id="AKKU01000026">
    <property type="protein sequence ID" value="EIW87724.1"/>
    <property type="molecule type" value="Genomic_DNA"/>
</dbReference>
<organism evidence="3 4">
    <name type="scientific">Alishewanella agri BL06</name>
    <dbReference type="NCBI Taxonomy" id="1195246"/>
    <lineage>
        <taxon>Bacteria</taxon>
        <taxon>Pseudomonadati</taxon>
        <taxon>Pseudomonadota</taxon>
        <taxon>Gammaproteobacteria</taxon>
        <taxon>Alteromonadales</taxon>
        <taxon>Alteromonadaceae</taxon>
        <taxon>Alishewanella</taxon>
    </lineage>
</organism>
<dbReference type="eggNOG" id="ENOG502Z8US">
    <property type="taxonomic scope" value="Bacteria"/>
</dbReference>
<feature type="transmembrane region" description="Helical" evidence="1">
    <location>
        <begin position="302"/>
        <end position="323"/>
    </location>
</feature>
<feature type="transmembrane region" description="Helical" evidence="1">
    <location>
        <begin position="136"/>
        <end position="156"/>
    </location>
</feature>
<feature type="transmembrane region" description="Helical" evidence="1">
    <location>
        <begin position="329"/>
        <end position="346"/>
    </location>
</feature>
<reference evidence="3 4" key="1">
    <citation type="journal article" date="2012" name="J. Bacteriol.">
        <title>Genome Sequence of Pectin-Degrading Alishewanella agri, Isolated from Landfill Soil.</title>
        <authorList>
            <person name="Kim J."/>
            <person name="Jung J."/>
            <person name="Sung J.S."/>
            <person name="Chun J."/>
            <person name="Park W."/>
        </authorList>
    </citation>
    <scope>NUCLEOTIDE SEQUENCE [LARGE SCALE GENOMIC DNA]</scope>
    <source>
        <strain evidence="3 4">BL06</strain>
    </source>
</reference>
<dbReference type="Proteomes" id="UP000035062">
    <property type="component" value="Unassembled WGS sequence"/>
</dbReference>
<evidence type="ECO:0000313" key="4">
    <source>
        <dbReference type="Proteomes" id="UP000035062"/>
    </source>
</evidence>
<keyword evidence="1" id="KW-1133">Transmembrane helix</keyword>
<evidence type="ECO:0000259" key="2">
    <source>
        <dbReference type="Pfam" id="PF09925"/>
    </source>
</evidence>
<feature type="domain" description="DUF2157" evidence="2">
    <location>
        <begin position="44"/>
        <end position="184"/>
    </location>
</feature>
<feature type="transmembrane region" description="Helical" evidence="1">
    <location>
        <begin position="277"/>
        <end position="295"/>
    </location>
</feature>
<dbReference type="RefSeq" id="WP_008985643.1">
    <property type="nucleotide sequence ID" value="NZ_AKKU01000026.1"/>
</dbReference>
<name>I9NZ60_9ALTE</name>
<dbReference type="PATRIC" id="fig|1195246.3.peg.2863"/>
<accession>I9NZ60</accession>
<keyword evidence="1" id="KW-0812">Transmembrane</keyword>
<evidence type="ECO:0000313" key="3">
    <source>
        <dbReference type="EMBL" id="EIW87724.1"/>
    </source>
</evidence>
<feature type="transmembrane region" description="Helical" evidence="1">
    <location>
        <begin position="77"/>
        <end position="98"/>
    </location>
</feature>
<dbReference type="STRING" id="1195246.AGRI_14425"/>
<sequence length="365" mass="41309">MDTHSSINKTQAQARVNQIRAFQAEQQLLSEQGILQLDDNASQQIQRYHQAVLQQLQQSQDIDLSAQASHLSLGMQIVSFLGAVALAASLFFLFYQYWGYFDTPLQVGILISAPLLSLALVSWLQRVDRTGYYAKLAALVSFAAWVLNIVMLGSIFNLPASPNAFAVFALYAFMLAYTLRVRLLLAAGMLCCYLFIGARFGSWMGNYWVSTGEYPEHFLLTSLLFFVLPLKFKQQRYEGFAALYQILAAVVFFIAVLILANWGSVSYLPWSHGVIEGLYQVLGFVCSALLVLYGIRQQAAKLMLTGNVFFALFLYTKFFDWWWHWLPKYLFFFLLGLTAILALLIFNRLRLVVQTAAKPDEVANV</sequence>
<feature type="transmembrane region" description="Helical" evidence="1">
    <location>
        <begin position="242"/>
        <end position="265"/>
    </location>
</feature>
<proteinExistence type="predicted"/>
<protein>
    <recommendedName>
        <fullName evidence="2">DUF2157 domain-containing protein</fullName>
    </recommendedName>
</protein>
<feature type="transmembrane region" description="Helical" evidence="1">
    <location>
        <begin position="104"/>
        <end position="124"/>
    </location>
</feature>